<dbReference type="AlphaFoldDB" id="A0A0A9CDL2"/>
<organism evidence="1">
    <name type="scientific">Arundo donax</name>
    <name type="common">Giant reed</name>
    <name type="synonym">Donax arundinaceus</name>
    <dbReference type="NCBI Taxonomy" id="35708"/>
    <lineage>
        <taxon>Eukaryota</taxon>
        <taxon>Viridiplantae</taxon>
        <taxon>Streptophyta</taxon>
        <taxon>Embryophyta</taxon>
        <taxon>Tracheophyta</taxon>
        <taxon>Spermatophyta</taxon>
        <taxon>Magnoliopsida</taxon>
        <taxon>Liliopsida</taxon>
        <taxon>Poales</taxon>
        <taxon>Poaceae</taxon>
        <taxon>PACMAD clade</taxon>
        <taxon>Arundinoideae</taxon>
        <taxon>Arundineae</taxon>
        <taxon>Arundo</taxon>
    </lineage>
</organism>
<reference evidence="1" key="1">
    <citation type="submission" date="2014-09" db="EMBL/GenBank/DDBJ databases">
        <authorList>
            <person name="Magalhaes I.L.F."/>
            <person name="Oliveira U."/>
            <person name="Santos F.R."/>
            <person name="Vidigal T.H.D.A."/>
            <person name="Brescovit A.D."/>
            <person name="Santos A.J."/>
        </authorList>
    </citation>
    <scope>NUCLEOTIDE SEQUENCE</scope>
    <source>
        <tissue evidence="1">Shoot tissue taken approximately 20 cm above the soil surface</tissue>
    </source>
</reference>
<name>A0A0A9CDL2_ARUDO</name>
<reference evidence="1" key="2">
    <citation type="journal article" date="2015" name="Data Brief">
        <title>Shoot transcriptome of the giant reed, Arundo donax.</title>
        <authorList>
            <person name="Barrero R.A."/>
            <person name="Guerrero F.D."/>
            <person name="Moolhuijzen P."/>
            <person name="Goolsby J.A."/>
            <person name="Tidwell J."/>
            <person name="Bellgard S.E."/>
            <person name="Bellgard M.I."/>
        </authorList>
    </citation>
    <scope>NUCLEOTIDE SEQUENCE</scope>
    <source>
        <tissue evidence="1">Shoot tissue taken approximately 20 cm above the soil surface</tissue>
    </source>
</reference>
<proteinExistence type="predicted"/>
<sequence>MGTGSMENKSYAHIDVITR</sequence>
<protein>
    <submittedName>
        <fullName evidence="1">Uncharacterized protein</fullName>
    </submittedName>
</protein>
<evidence type="ECO:0000313" key="1">
    <source>
        <dbReference type="EMBL" id="JAD73636.1"/>
    </source>
</evidence>
<accession>A0A0A9CDL2</accession>
<dbReference type="EMBL" id="GBRH01224259">
    <property type="protein sequence ID" value="JAD73636.1"/>
    <property type="molecule type" value="Transcribed_RNA"/>
</dbReference>